<comment type="subcellular location">
    <subcellularLocation>
        <location evidence="1">Membrane</location>
        <topology evidence="1">Multi-pass membrane protein</topology>
    </subcellularLocation>
</comment>
<evidence type="ECO:0000256" key="2">
    <source>
        <dbReference type="ARBA" id="ARBA00009749"/>
    </source>
</evidence>
<dbReference type="SMART" id="SM00116">
    <property type="entry name" value="CBS"/>
    <property type="match status" value="2"/>
</dbReference>
<dbReference type="PANTHER" id="PTHR43773:SF1">
    <property type="entry name" value="MAGNESIUM TRANSPORTER MGTE"/>
    <property type="match status" value="1"/>
</dbReference>
<keyword evidence="6 8" id="KW-1133">Transmembrane helix</keyword>
<feature type="transmembrane region" description="Helical" evidence="8">
    <location>
        <begin position="398"/>
        <end position="424"/>
    </location>
</feature>
<dbReference type="GO" id="GO:0016020">
    <property type="term" value="C:membrane"/>
    <property type="evidence" value="ECO:0007669"/>
    <property type="project" value="UniProtKB-SubCell"/>
</dbReference>
<keyword evidence="4 8" id="KW-0812">Transmembrane</keyword>
<evidence type="ECO:0000313" key="10">
    <source>
        <dbReference type="EMBL" id="KUG25538.1"/>
    </source>
</evidence>
<name>A0A0W8FXP6_9ZZZZ</name>
<dbReference type="Gene3D" id="1.25.60.10">
    <property type="entry name" value="MgtE N-terminal domain-like"/>
    <property type="match status" value="1"/>
</dbReference>
<dbReference type="GO" id="GO:0015095">
    <property type="term" value="F:magnesium ion transmembrane transporter activity"/>
    <property type="evidence" value="ECO:0007669"/>
    <property type="project" value="InterPro"/>
</dbReference>
<organism evidence="10">
    <name type="scientific">hydrocarbon metagenome</name>
    <dbReference type="NCBI Taxonomy" id="938273"/>
    <lineage>
        <taxon>unclassified sequences</taxon>
        <taxon>metagenomes</taxon>
        <taxon>ecological metagenomes</taxon>
    </lineage>
</organism>
<evidence type="ECO:0000256" key="7">
    <source>
        <dbReference type="ARBA" id="ARBA00023136"/>
    </source>
</evidence>
<keyword evidence="7 8" id="KW-0472">Membrane</keyword>
<keyword evidence="3" id="KW-0813">Transport</keyword>
<dbReference type="Gene3D" id="3.10.580.10">
    <property type="entry name" value="CBS-domain"/>
    <property type="match status" value="1"/>
</dbReference>
<dbReference type="InterPro" id="IPR006668">
    <property type="entry name" value="Mg_transptr_MgtE_intracell_dom"/>
</dbReference>
<evidence type="ECO:0000256" key="8">
    <source>
        <dbReference type="SAM" id="Phobius"/>
    </source>
</evidence>
<gene>
    <name evidence="10" type="ORF">ASZ90_004641</name>
</gene>
<dbReference type="Pfam" id="PF01769">
    <property type="entry name" value="MgtE"/>
    <property type="match status" value="1"/>
</dbReference>
<feature type="transmembrane region" description="Helical" evidence="8">
    <location>
        <begin position="436"/>
        <end position="460"/>
    </location>
</feature>
<dbReference type="Pfam" id="PF03448">
    <property type="entry name" value="MgtE_N"/>
    <property type="match status" value="1"/>
</dbReference>
<feature type="domain" description="CBS" evidence="9">
    <location>
        <begin position="150"/>
        <end position="212"/>
    </location>
</feature>
<sequence length="461" mass="51691">MSNPTENKEIRDLSKFDSEIYENISTLIENEADKSLVNLLADLHSADIGEIINHLDFEDAVYTFKLLDHDVAGEVLTELDENLREKILAEIETDHIANIVDQLDTDDATDIVSDLPDQIKEQVLNKIDKEYSDDVKELLKYPEDTAGGIMNSDFVFVYESQLVRDAIEEVRKNAEEIDHIYYIYVLKDNHQLVGTVSLKSLLINPLDKPISSIMEEDLVYVTPEVDQEEVARLIEKYDIVSIPVVDEKMIMLGRITVDDVVDVIHEEASEDLQRLAGLSEEEEFSDSSFRISRNRLPWLLIGLAGELISAVVLYSFEASIAQIIIASFFIPVVMAMGGSSGTQAAIVMVRSLTESEYWISDSLKRIFKEFRVAILNATVCSAVLLFVTHYFFKAELYFTLVLTTSLFIIMTNATMIGALIPIIMKKVGADPAIATGPLVTTTNDILGLSIYLTLVSLFLVQ</sequence>
<feature type="transmembrane region" description="Helical" evidence="8">
    <location>
        <begin position="322"/>
        <end position="349"/>
    </location>
</feature>
<dbReference type="InterPro" id="IPR000644">
    <property type="entry name" value="CBS_dom"/>
</dbReference>
<reference evidence="10" key="1">
    <citation type="journal article" date="2015" name="Proc. Natl. Acad. Sci. U.S.A.">
        <title>Networks of energetic and metabolic interactions define dynamics in microbial communities.</title>
        <authorList>
            <person name="Embree M."/>
            <person name="Liu J.K."/>
            <person name="Al-Bassam M.M."/>
            <person name="Zengler K."/>
        </authorList>
    </citation>
    <scope>NUCLEOTIDE SEQUENCE</scope>
</reference>
<keyword evidence="5" id="KW-0460">Magnesium</keyword>
<evidence type="ECO:0000256" key="5">
    <source>
        <dbReference type="ARBA" id="ARBA00022842"/>
    </source>
</evidence>
<feature type="domain" description="CBS" evidence="9">
    <location>
        <begin position="214"/>
        <end position="270"/>
    </location>
</feature>
<dbReference type="Pfam" id="PF00571">
    <property type="entry name" value="CBS"/>
    <property type="match status" value="2"/>
</dbReference>
<feature type="transmembrane region" description="Helical" evidence="8">
    <location>
        <begin position="370"/>
        <end position="392"/>
    </location>
</feature>
<dbReference type="InterPro" id="IPR038076">
    <property type="entry name" value="MgtE_N_sf"/>
</dbReference>
<dbReference type="PROSITE" id="PS51371">
    <property type="entry name" value="CBS"/>
    <property type="match status" value="2"/>
</dbReference>
<dbReference type="Gene3D" id="1.10.357.20">
    <property type="entry name" value="SLC41 divalent cation transporters, integral membrane domain"/>
    <property type="match status" value="1"/>
</dbReference>
<evidence type="ECO:0000259" key="9">
    <source>
        <dbReference type="PROSITE" id="PS51371"/>
    </source>
</evidence>
<dbReference type="InterPro" id="IPR036739">
    <property type="entry name" value="SLC41_membr_dom_sf"/>
</dbReference>
<dbReference type="PANTHER" id="PTHR43773">
    <property type="entry name" value="MAGNESIUM TRANSPORTER MGTE"/>
    <property type="match status" value="1"/>
</dbReference>
<evidence type="ECO:0000256" key="4">
    <source>
        <dbReference type="ARBA" id="ARBA00022692"/>
    </source>
</evidence>
<dbReference type="AlphaFoldDB" id="A0A0W8FXP6"/>
<proteinExistence type="inferred from homology"/>
<dbReference type="InterPro" id="IPR006667">
    <property type="entry name" value="SLC41_membr_dom"/>
</dbReference>
<dbReference type="SMART" id="SM00924">
    <property type="entry name" value="MgtE_N"/>
    <property type="match status" value="1"/>
</dbReference>
<comment type="similarity">
    <text evidence="2">Belongs to the SLC41A transporter family.</text>
</comment>
<dbReference type="CDD" id="cd04606">
    <property type="entry name" value="CBS_pair_Mg_transporter"/>
    <property type="match status" value="1"/>
</dbReference>
<dbReference type="InterPro" id="IPR006669">
    <property type="entry name" value="MgtE_transporter"/>
</dbReference>
<dbReference type="EMBL" id="LNQE01000659">
    <property type="protein sequence ID" value="KUG25538.1"/>
    <property type="molecule type" value="Genomic_DNA"/>
</dbReference>
<evidence type="ECO:0000256" key="1">
    <source>
        <dbReference type="ARBA" id="ARBA00004141"/>
    </source>
</evidence>
<dbReference type="SUPFAM" id="SSF158791">
    <property type="entry name" value="MgtE N-terminal domain-like"/>
    <property type="match status" value="1"/>
</dbReference>
<dbReference type="SUPFAM" id="SSF54631">
    <property type="entry name" value="CBS-domain pair"/>
    <property type="match status" value="1"/>
</dbReference>
<protein>
    <submittedName>
        <fullName evidence="10">Mg/co/ni transporter mgte / cbs domain</fullName>
    </submittedName>
</protein>
<dbReference type="SUPFAM" id="SSF161093">
    <property type="entry name" value="MgtE membrane domain-like"/>
    <property type="match status" value="1"/>
</dbReference>
<dbReference type="NCBIfam" id="TIGR00400">
    <property type="entry name" value="mgtE"/>
    <property type="match status" value="1"/>
</dbReference>
<evidence type="ECO:0000256" key="3">
    <source>
        <dbReference type="ARBA" id="ARBA00022448"/>
    </source>
</evidence>
<dbReference type="InterPro" id="IPR046342">
    <property type="entry name" value="CBS_dom_sf"/>
</dbReference>
<comment type="caution">
    <text evidence="10">The sequence shown here is derived from an EMBL/GenBank/DDBJ whole genome shotgun (WGS) entry which is preliminary data.</text>
</comment>
<feature type="transmembrane region" description="Helical" evidence="8">
    <location>
        <begin position="296"/>
        <end position="316"/>
    </location>
</feature>
<accession>A0A0W8FXP6</accession>
<evidence type="ECO:0000256" key="6">
    <source>
        <dbReference type="ARBA" id="ARBA00022989"/>
    </source>
</evidence>